<name>A0AAE1BF26_PETCI</name>
<feature type="region of interest" description="Disordered" evidence="1">
    <location>
        <begin position="14"/>
        <end position="45"/>
    </location>
</feature>
<evidence type="ECO:0000256" key="1">
    <source>
        <dbReference type="SAM" id="MobiDB-lite"/>
    </source>
</evidence>
<sequence length="93" mass="10652">MLLGNDLAANQVVPNPEQLVENPMIAQEEEVIEPEMGKDEEKDDENEIYPACVVTWTKAKRMENKVGITHGRVSGITLAQRTRFSWDWRNKVL</sequence>
<dbReference type="EMBL" id="JAWQEG010009059">
    <property type="protein sequence ID" value="KAK3849226.1"/>
    <property type="molecule type" value="Genomic_DNA"/>
</dbReference>
<organism evidence="2 3">
    <name type="scientific">Petrolisthes cinctipes</name>
    <name type="common">Flat porcelain crab</name>
    <dbReference type="NCBI Taxonomy" id="88211"/>
    <lineage>
        <taxon>Eukaryota</taxon>
        <taxon>Metazoa</taxon>
        <taxon>Ecdysozoa</taxon>
        <taxon>Arthropoda</taxon>
        <taxon>Crustacea</taxon>
        <taxon>Multicrustacea</taxon>
        <taxon>Malacostraca</taxon>
        <taxon>Eumalacostraca</taxon>
        <taxon>Eucarida</taxon>
        <taxon>Decapoda</taxon>
        <taxon>Pleocyemata</taxon>
        <taxon>Anomura</taxon>
        <taxon>Galatheoidea</taxon>
        <taxon>Porcellanidae</taxon>
        <taxon>Petrolisthes</taxon>
    </lineage>
</organism>
<evidence type="ECO:0000313" key="2">
    <source>
        <dbReference type="EMBL" id="KAK3849226.1"/>
    </source>
</evidence>
<accession>A0AAE1BF26</accession>
<proteinExistence type="predicted"/>
<reference evidence="2" key="1">
    <citation type="submission" date="2023-10" db="EMBL/GenBank/DDBJ databases">
        <title>Genome assemblies of two species of porcelain crab, Petrolisthes cinctipes and Petrolisthes manimaculis (Anomura: Porcellanidae).</title>
        <authorList>
            <person name="Angst P."/>
        </authorList>
    </citation>
    <scope>NUCLEOTIDE SEQUENCE</scope>
    <source>
        <strain evidence="2">PB745_01</strain>
        <tissue evidence="2">Gill</tissue>
    </source>
</reference>
<dbReference type="AlphaFoldDB" id="A0AAE1BF26"/>
<dbReference type="Proteomes" id="UP001286313">
    <property type="component" value="Unassembled WGS sequence"/>
</dbReference>
<keyword evidence="3" id="KW-1185">Reference proteome</keyword>
<gene>
    <name evidence="2" type="ORF">Pcinc_044008</name>
</gene>
<evidence type="ECO:0000313" key="3">
    <source>
        <dbReference type="Proteomes" id="UP001286313"/>
    </source>
</evidence>
<protein>
    <submittedName>
        <fullName evidence="2">Uncharacterized protein</fullName>
    </submittedName>
</protein>
<comment type="caution">
    <text evidence="2">The sequence shown here is derived from an EMBL/GenBank/DDBJ whole genome shotgun (WGS) entry which is preliminary data.</text>
</comment>